<evidence type="ECO:0000256" key="3">
    <source>
        <dbReference type="ARBA" id="ARBA00022679"/>
    </source>
</evidence>
<feature type="region of interest" description="Disordered" evidence="8">
    <location>
        <begin position="149"/>
        <end position="170"/>
    </location>
</feature>
<dbReference type="EMBL" id="VIFK01000027">
    <property type="protein sequence ID" value="TQF00030.1"/>
    <property type="molecule type" value="Genomic_DNA"/>
</dbReference>
<dbReference type="EC" id="2.7.6.3" evidence="2"/>
<name>A0A540VTE5_9GAMM</name>
<keyword evidence="3 10" id="KW-0808">Transferase</keyword>
<keyword evidence="4" id="KW-0547">Nucleotide-binding</keyword>
<accession>A0A540VTE5</accession>
<evidence type="ECO:0000313" key="10">
    <source>
        <dbReference type="EMBL" id="TQF00030.1"/>
    </source>
</evidence>
<proteinExistence type="predicted"/>
<evidence type="ECO:0000256" key="4">
    <source>
        <dbReference type="ARBA" id="ARBA00022741"/>
    </source>
</evidence>
<dbReference type="AlphaFoldDB" id="A0A540VTE5"/>
<dbReference type="GO" id="GO:0005524">
    <property type="term" value="F:ATP binding"/>
    <property type="evidence" value="ECO:0007669"/>
    <property type="project" value="UniProtKB-KW"/>
</dbReference>
<evidence type="ECO:0000313" key="11">
    <source>
        <dbReference type="Proteomes" id="UP000315400"/>
    </source>
</evidence>
<dbReference type="GO" id="GO:0016301">
    <property type="term" value="F:kinase activity"/>
    <property type="evidence" value="ECO:0007669"/>
    <property type="project" value="UniProtKB-KW"/>
</dbReference>
<dbReference type="PANTHER" id="PTHR43071:SF2">
    <property type="entry name" value="2-AMINO-4-HYDROXY-6-HYDROXYMETHYLDIHYDROPTERIDINE PYROPHOSPHOKINASE"/>
    <property type="match status" value="1"/>
</dbReference>
<dbReference type="GO" id="GO:0046654">
    <property type="term" value="P:tetrahydrofolate biosynthetic process"/>
    <property type="evidence" value="ECO:0007669"/>
    <property type="project" value="UniProtKB-UniPathway"/>
</dbReference>
<dbReference type="GO" id="GO:0046656">
    <property type="term" value="P:folic acid biosynthetic process"/>
    <property type="evidence" value="ECO:0007669"/>
    <property type="project" value="UniProtKB-KW"/>
</dbReference>
<evidence type="ECO:0000259" key="9">
    <source>
        <dbReference type="Pfam" id="PF01288"/>
    </source>
</evidence>
<evidence type="ECO:0000256" key="5">
    <source>
        <dbReference type="ARBA" id="ARBA00022777"/>
    </source>
</evidence>
<dbReference type="Proteomes" id="UP000315400">
    <property type="component" value="Unassembled WGS sequence"/>
</dbReference>
<evidence type="ECO:0000256" key="2">
    <source>
        <dbReference type="ARBA" id="ARBA00013253"/>
    </source>
</evidence>
<keyword evidence="6" id="KW-0067">ATP-binding</keyword>
<reference evidence="10 11" key="1">
    <citation type="submission" date="2019-06" db="EMBL/GenBank/DDBJ databases">
        <title>Metagenome assembled Genome of Spiribacter salinus SL48-SHIP from the microbial mat of Salt Lake 48 (Novosibirsk region, Russia).</title>
        <authorList>
            <person name="Shipova A."/>
            <person name="Rozanov A.S."/>
            <person name="Bryanskaya A.V."/>
            <person name="Peltek S.E."/>
        </authorList>
    </citation>
    <scope>NUCLEOTIDE SEQUENCE [LARGE SCALE GENOMIC DNA]</scope>
    <source>
        <strain evidence="10">SL48-SHIP-2</strain>
    </source>
</reference>
<dbReference type="SUPFAM" id="SSF55083">
    <property type="entry name" value="6-hydroxymethyl-7,8-dihydropterin pyrophosphokinase, HPPK"/>
    <property type="match status" value="1"/>
</dbReference>
<dbReference type="InterPro" id="IPR035907">
    <property type="entry name" value="Hppk_sf"/>
</dbReference>
<dbReference type="UniPathway" id="UPA00077">
    <property type="reaction ID" value="UER00155"/>
</dbReference>
<comment type="pathway">
    <text evidence="1">Cofactor biosynthesis; tetrahydrofolate biosynthesis; 2-amino-4-hydroxy-6-hydroxymethyl-7,8-dihydropteridine diphosphate from 7,8-dihydroneopterin triphosphate: step 4/4.</text>
</comment>
<sequence>MTRAYLSIGSNIEPERHVRAAVAALHARYGELILSPVYQTPAVGFDGADFYNLVIGLDTEESAEQLAAACREIETDQGRTRGAQRFSARTLDIDLLTLGNILREDVPILPRDEIQKYAFVLKPLADVAPDERHPVDGRRYADLWAEFEGEGPNGAELPPVDLDLTAEATG</sequence>
<evidence type="ECO:0000256" key="7">
    <source>
        <dbReference type="ARBA" id="ARBA00022909"/>
    </source>
</evidence>
<evidence type="ECO:0000256" key="8">
    <source>
        <dbReference type="SAM" id="MobiDB-lite"/>
    </source>
</evidence>
<feature type="domain" description="7,8-dihydro-6-hydroxymethylpterin-pyrophosphokinase" evidence="9">
    <location>
        <begin position="5"/>
        <end position="129"/>
    </location>
</feature>
<keyword evidence="7" id="KW-0289">Folate biosynthesis</keyword>
<gene>
    <name evidence="10" type="primary">folK</name>
    <name evidence="10" type="ORF">FKY71_05545</name>
</gene>
<dbReference type="CDD" id="cd00483">
    <property type="entry name" value="HPPK"/>
    <property type="match status" value="1"/>
</dbReference>
<evidence type="ECO:0000256" key="1">
    <source>
        <dbReference type="ARBA" id="ARBA00005051"/>
    </source>
</evidence>
<protein>
    <recommendedName>
        <fullName evidence="2">2-amino-4-hydroxy-6-hydroxymethyldihydropteridine diphosphokinase</fullName>
        <ecNumber evidence="2">2.7.6.3</ecNumber>
    </recommendedName>
</protein>
<dbReference type="GO" id="GO:0003848">
    <property type="term" value="F:2-amino-4-hydroxy-6-hydroxymethyldihydropteridine diphosphokinase activity"/>
    <property type="evidence" value="ECO:0007669"/>
    <property type="project" value="UniProtKB-EC"/>
</dbReference>
<dbReference type="InterPro" id="IPR000550">
    <property type="entry name" value="Hppk"/>
</dbReference>
<comment type="caution">
    <text evidence="10">The sequence shown here is derived from an EMBL/GenBank/DDBJ whole genome shotgun (WGS) entry which is preliminary data.</text>
</comment>
<evidence type="ECO:0000256" key="6">
    <source>
        <dbReference type="ARBA" id="ARBA00022840"/>
    </source>
</evidence>
<dbReference type="Gene3D" id="3.30.70.560">
    <property type="entry name" value="7,8-Dihydro-6-hydroxymethylpterin-pyrophosphokinase HPPK"/>
    <property type="match status" value="1"/>
</dbReference>
<dbReference type="PANTHER" id="PTHR43071">
    <property type="entry name" value="2-AMINO-4-HYDROXY-6-HYDROXYMETHYLDIHYDROPTERIDINE PYROPHOSPHOKINASE"/>
    <property type="match status" value="1"/>
</dbReference>
<dbReference type="NCBIfam" id="TIGR01498">
    <property type="entry name" value="folK"/>
    <property type="match status" value="1"/>
</dbReference>
<keyword evidence="5 10" id="KW-0418">Kinase</keyword>
<dbReference type="Pfam" id="PF01288">
    <property type="entry name" value="HPPK"/>
    <property type="match status" value="1"/>
</dbReference>
<organism evidence="10 11">
    <name type="scientific">Spiribacter salinus</name>
    <dbReference type="NCBI Taxonomy" id="1335746"/>
    <lineage>
        <taxon>Bacteria</taxon>
        <taxon>Pseudomonadati</taxon>
        <taxon>Pseudomonadota</taxon>
        <taxon>Gammaproteobacteria</taxon>
        <taxon>Chromatiales</taxon>
        <taxon>Ectothiorhodospiraceae</taxon>
        <taxon>Spiribacter</taxon>
    </lineage>
</organism>
<dbReference type="STRING" id="1260251.SPISAL_00565"/>